<feature type="signal peptide" evidence="1">
    <location>
        <begin position="1"/>
        <end position="24"/>
    </location>
</feature>
<evidence type="ECO:0000313" key="3">
    <source>
        <dbReference type="EMBL" id="OMG54767.1"/>
    </source>
</evidence>
<name>A0A1R1I7Y1_9RHOO</name>
<accession>A0A1R1I7Y1</accession>
<dbReference type="AlphaFoldDB" id="A0A1R1I7Y1"/>
<dbReference type="Pfam" id="PF13511">
    <property type="entry name" value="DUF4124"/>
    <property type="match status" value="1"/>
</dbReference>
<reference evidence="3 4" key="1">
    <citation type="submission" date="2016-10" db="EMBL/GenBank/DDBJ databases">
        <title>Alkaliphiles isolated from bioreactors.</title>
        <authorList>
            <person name="Salah Z."/>
            <person name="Rout S.P."/>
            <person name="Humphreys P.N."/>
        </authorList>
    </citation>
    <scope>NUCLEOTIDE SEQUENCE [LARGE SCALE GENOMIC DNA]</scope>
    <source>
        <strain evidence="3 4">ZS02</strain>
    </source>
</reference>
<dbReference type="InterPro" id="IPR025392">
    <property type="entry name" value="DUF4124"/>
</dbReference>
<feature type="domain" description="DUF4124" evidence="2">
    <location>
        <begin position="13"/>
        <end position="66"/>
    </location>
</feature>
<dbReference type="Proteomes" id="UP000187526">
    <property type="component" value="Unassembled WGS sequence"/>
</dbReference>
<dbReference type="EMBL" id="MTHD01000002">
    <property type="protein sequence ID" value="OMG54767.1"/>
    <property type="molecule type" value="Genomic_DNA"/>
</dbReference>
<sequence length="165" mass="18244">MTFKNMIQRLLIALALVGCQHALANAYKCRMPDGKVLISSTPCDERAKTVSVQQQEQISPSQRQAAIDDLNRQKAFVVRAENSRQVESVPVSRQVQGGGRDVSGCLMKVTATSGLSPAQEAHRKVVCYQGTRFMADDCERNVAATMRLSSSSEQHYRAQCRLVSR</sequence>
<dbReference type="RefSeq" id="WP_076093136.1">
    <property type="nucleotide sequence ID" value="NZ_MTHD01000002.1"/>
</dbReference>
<evidence type="ECO:0000256" key="1">
    <source>
        <dbReference type="SAM" id="SignalP"/>
    </source>
</evidence>
<evidence type="ECO:0000259" key="2">
    <source>
        <dbReference type="Pfam" id="PF13511"/>
    </source>
</evidence>
<dbReference type="OrthoDB" id="8853105at2"/>
<keyword evidence="4" id="KW-1185">Reference proteome</keyword>
<evidence type="ECO:0000313" key="4">
    <source>
        <dbReference type="Proteomes" id="UP000187526"/>
    </source>
</evidence>
<organism evidence="3 4">
    <name type="scientific">Azonexus hydrophilus</name>
    <dbReference type="NCBI Taxonomy" id="418702"/>
    <lineage>
        <taxon>Bacteria</taxon>
        <taxon>Pseudomonadati</taxon>
        <taxon>Pseudomonadota</taxon>
        <taxon>Betaproteobacteria</taxon>
        <taxon>Rhodocyclales</taxon>
        <taxon>Azonexaceae</taxon>
        <taxon>Azonexus</taxon>
    </lineage>
</organism>
<feature type="chain" id="PRO_5012412896" description="DUF4124 domain-containing protein" evidence="1">
    <location>
        <begin position="25"/>
        <end position="165"/>
    </location>
</feature>
<proteinExistence type="predicted"/>
<gene>
    <name evidence="3" type="ORF">BJN45_06175</name>
</gene>
<protein>
    <recommendedName>
        <fullName evidence="2">DUF4124 domain-containing protein</fullName>
    </recommendedName>
</protein>
<comment type="caution">
    <text evidence="3">The sequence shown here is derived from an EMBL/GenBank/DDBJ whole genome shotgun (WGS) entry which is preliminary data.</text>
</comment>
<keyword evidence="1" id="KW-0732">Signal</keyword>